<dbReference type="Gene3D" id="3.40.50.80">
    <property type="entry name" value="Nucleotide-binding domain of ferredoxin-NADP reductase (FNR) module"/>
    <property type="match status" value="1"/>
</dbReference>
<dbReference type="InterPro" id="IPR006058">
    <property type="entry name" value="2Fe2S_fd_BS"/>
</dbReference>
<dbReference type="InterPro" id="IPR012675">
    <property type="entry name" value="Beta-grasp_dom_sf"/>
</dbReference>
<dbReference type="PRINTS" id="PR00410">
    <property type="entry name" value="PHEHYDRXLASE"/>
</dbReference>
<dbReference type="Gene3D" id="2.40.30.10">
    <property type="entry name" value="Translation factors"/>
    <property type="match status" value="1"/>
</dbReference>
<reference evidence="4 5" key="1">
    <citation type="submission" date="2018-05" db="EMBL/GenBank/DDBJ databases">
        <title>Genomic Encyclopedia of Type Strains, Phase IV (KMG-IV): sequencing the most valuable type-strain genomes for metagenomic binning, comparative biology and taxonomic classification.</title>
        <authorList>
            <person name="Goeker M."/>
        </authorList>
    </citation>
    <scope>NUCLEOTIDE SEQUENCE [LARGE SCALE GENOMIC DNA]</scope>
    <source>
        <strain evidence="4 5">DSM 23606</strain>
    </source>
</reference>
<dbReference type="GO" id="GO:0051537">
    <property type="term" value="F:2 iron, 2 sulfur cluster binding"/>
    <property type="evidence" value="ECO:0007669"/>
    <property type="project" value="InterPro"/>
</dbReference>
<dbReference type="InterPro" id="IPR001709">
    <property type="entry name" value="Flavoprot_Pyr_Nucl_cyt_Rdtase"/>
</dbReference>
<dbReference type="SUPFAM" id="SSF54292">
    <property type="entry name" value="2Fe-2S ferredoxin-like"/>
    <property type="match status" value="1"/>
</dbReference>
<comment type="caution">
    <text evidence="4">The sequence shown here is derived from an EMBL/GenBank/DDBJ whole genome shotgun (WGS) entry which is preliminary data.</text>
</comment>
<dbReference type="PRINTS" id="PR00371">
    <property type="entry name" value="FPNCR"/>
</dbReference>
<dbReference type="GO" id="GO:0016491">
    <property type="term" value="F:oxidoreductase activity"/>
    <property type="evidence" value="ECO:0007669"/>
    <property type="project" value="InterPro"/>
</dbReference>
<dbReference type="PANTHER" id="PTHR47354">
    <property type="entry name" value="NADH OXIDOREDUCTASE HCR"/>
    <property type="match status" value="1"/>
</dbReference>
<name>A0A317MZU2_9GAMM</name>
<feature type="domain" description="2Fe-2S ferredoxin-type" evidence="2">
    <location>
        <begin position="3"/>
        <end position="93"/>
    </location>
</feature>
<gene>
    <name evidence="4" type="ORF">C7443_102502</name>
</gene>
<dbReference type="InterPro" id="IPR039261">
    <property type="entry name" value="FNR_nucleotide-bd"/>
</dbReference>
<dbReference type="OrthoDB" id="9806195at2"/>
<evidence type="ECO:0000313" key="4">
    <source>
        <dbReference type="EMBL" id="PWV64848.1"/>
    </source>
</evidence>
<dbReference type="Gene3D" id="3.10.20.30">
    <property type="match status" value="1"/>
</dbReference>
<dbReference type="InterPro" id="IPR017927">
    <property type="entry name" value="FAD-bd_FR_type"/>
</dbReference>
<dbReference type="Proteomes" id="UP000246569">
    <property type="component" value="Unassembled WGS sequence"/>
</dbReference>
<dbReference type="PROSITE" id="PS51085">
    <property type="entry name" value="2FE2S_FER_2"/>
    <property type="match status" value="1"/>
</dbReference>
<evidence type="ECO:0000313" key="5">
    <source>
        <dbReference type="Proteomes" id="UP000246569"/>
    </source>
</evidence>
<dbReference type="Pfam" id="PF00175">
    <property type="entry name" value="NAD_binding_1"/>
    <property type="match status" value="1"/>
</dbReference>
<dbReference type="InterPro" id="IPR001041">
    <property type="entry name" value="2Fe-2S_ferredoxin-type"/>
</dbReference>
<dbReference type="InterPro" id="IPR008333">
    <property type="entry name" value="Cbr1-like_FAD-bd_dom"/>
</dbReference>
<dbReference type="CDD" id="cd06189">
    <property type="entry name" value="flavin_oxioreductase"/>
    <property type="match status" value="1"/>
</dbReference>
<dbReference type="InterPro" id="IPR001433">
    <property type="entry name" value="OxRdtase_FAD/NAD-bd"/>
</dbReference>
<comment type="cofactor">
    <cofactor evidence="1">
        <name>[2Fe-2S] cluster</name>
        <dbReference type="ChEBI" id="CHEBI:190135"/>
    </cofactor>
</comment>
<dbReference type="InterPro" id="IPR050415">
    <property type="entry name" value="MRET"/>
</dbReference>
<organism evidence="4 5">
    <name type="scientific">Plasticicumulans acidivorans</name>
    <dbReference type="NCBI Taxonomy" id="886464"/>
    <lineage>
        <taxon>Bacteria</taxon>
        <taxon>Pseudomonadati</taxon>
        <taxon>Pseudomonadota</taxon>
        <taxon>Gammaproteobacteria</taxon>
        <taxon>Candidatus Competibacteraceae</taxon>
        <taxon>Plasticicumulans</taxon>
    </lineage>
</organism>
<feature type="domain" description="FAD-binding FR-type" evidence="3">
    <location>
        <begin position="101"/>
        <end position="201"/>
    </location>
</feature>
<evidence type="ECO:0000256" key="1">
    <source>
        <dbReference type="ARBA" id="ARBA00034078"/>
    </source>
</evidence>
<accession>A0A317MZU2</accession>
<dbReference type="Pfam" id="PF00970">
    <property type="entry name" value="FAD_binding_6"/>
    <property type="match status" value="1"/>
</dbReference>
<dbReference type="EMBL" id="QGTJ01000002">
    <property type="protein sequence ID" value="PWV64848.1"/>
    <property type="molecule type" value="Genomic_DNA"/>
</dbReference>
<dbReference type="SUPFAM" id="SSF63380">
    <property type="entry name" value="Riboflavin synthase domain-like"/>
    <property type="match status" value="1"/>
</dbReference>
<evidence type="ECO:0000259" key="3">
    <source>
        <dbReference type="PROSITE" id="PS51384"/>
    </source>
</evidence>
<dbReference type="PROSITE" id="PS00197">
    <property type="entry name" value="2FE2S_FER_1"/>
    <property type="match status" value="1"/>
</dbReference>
<dbReference type="SUPFAM" id="SSF52343">
    <property type="entry name" value="Ferredoxin reductase-like, C-terminal NADP-linked domain"/>
    <property type="match status" value="1"/>
</dbReference>
<dbReference type="InterPro" id="IPR036010">
    <property type="entry name" value="2Fe-2S_ferredoxin-like_sf"/>
</dbReference>
<proteinExistence type="predicted"/>
<dbReference type="Pfam" id="PF00111">
    <property type="entry name" value="Fer2"/>
    <property type="match status" value="1"/>
</dbReference>
<dbReference type="CDD" id="cd00207">
    <property type="entry name" value="fer2"/>
    <property type="match status" value="1"/>
</dbReference>
<protein>
    <submittedName>
        <fullName evidence="4">CDP-4-dehydro-6-deoxyglucose reductase</fullName>
    </submittedName>
</protein>
<sequence length="342" mass="38301">MSFKVTLRPSGHEFMVDAGERLLDAALRQSCTIPYGCRNGSCGSCAARLVEGRISYPQGLPPGLTPQEAQSGRVLLCQAHALSPLVLELRESRPLPPGIEIRTLPARVVGLHRLAEDVMRLYLKVPANESFQYLAGQYIDILLKDGRRRGFSIANRPGVDEFIELHVRHVPGGEFTTHVFDEMKERAILRIQGPLGTFFVREDSQRPIIMMGGGTGFAPLKAMLERLFQTSANRPVHLYWGARHRDGLYLNELVEGWAEHQPAFRYTPVLSDPTPADAWQGRRGLVHQAVAADYPDLSGFDLYMSGPPPMIQAARETFFAQGLPEEQLFFDSFDFANDKERR</sequence>
<dbReference type="InterPro" id="IPR017938">
    <property type="entry name" value="Riboflavin_synthase-like_b-brl"/>
</dbReference>
<dbReference type="RefSeq" id="WP_110017471.1">
    <property type="nucleotide sequence ID" value="NZ_QGTJ01000002.1"/>
</dbReference>
<keyword evidence="5" id="KW-1185">Reference proteome</keyword>
<dbReference type="PROSITE" id="PS51384">
    <property type="entry name" value="FAD_FR"/>
    <property type="match status" value="1"/>
</dbReference>
<dbReference type="PANTHER" id="PTHR47354:SF5">
    <property type="entry name" value="PROTEIN RFBI"/>
    <property type="match status" value="1"/>
</dbReference>
<dbReference type="AlphaFoldDB" id="A0A317MZU2"/>
<evidence type="ECO:0000259" key="2">
    <source>
        <dbReference type="PROSITE" id="PS51085"/>
    </source>
</evidence>